<evidence type="ECO:0000256" key="3">
    <source>
        <dbReference type="SAM" id="MobiDB-lite"/>
    </source>
</evidence>
<feature type="compositionally biased region" description="Polar residues" evidence="3">
    <location>
        <begin position="117"/>
        <end position="130"/>
    </location>
</feature>
<dbReference type="PRINTS" id="PR00503">
    <property type="entry name" value="BROMODOMAIN"/>
</dbReference>
<dbReference type="eggNOG" id="KOG1472">
    <property type="taxonomic scope" value="Eukaryota"/>
</dbReference>
<evidence type="ECO:0000256" key="1">
    <source>
        <dbReference type="ARBA" id="ARBA00023117"/>
    </source>
</evidence>
<keyword evidence="1 2" id="KW-0103">Bromodomain</keyword>
<feature type="domain" description="Bromo" evidence="4">
    <location>
        <begin position="416"/>
        <end position="486"/>
    </location>
</feature>
<dbReference type="InterPro" id="IPR001487">
    <property type="entry name" value="Bromodomain"/>
</dbReference>
<protein>
    <submittedName>
        <fullName evidence="5">Bromodomain-containing protein</fullName>
    </submittedName>
</protein>
<evidence type="ECO:0000259" key="4">
    <source>
        <dbReference type="PROSITE" id="PS50014"/>
    </source>
</evidence>
<dbReference type="GO" id="GO:0006325">
    <property type="term" value="P:chromatin organization"/>
    <property type="evidence" value="ECO:0007669"/>
    <property type="project" value="UniProtKB-ARBA"/>
</dbReference>
<keyword evidence="6" id="KW-1185">Reference proteome</keyword>
<dbReference type="EMBL" id="CAHR02000059">
    <property type="protein sequence ID" value="CCG81799.1"/>
    <property type="molecule type" value="Genomic_DNA"/>
</dbReference>
<proteinExistence type="predicted"/>
<dbReference type="STRING" id="1097556.R4X8B1"/>
<dbReference type="AlphaFoldDB" id="R4X8B1"/>
<feature type="compositionally biased region" description="Acidic residues" evidence="3">
    <location>
        <begin position="260"/>
        <end position="274"/>
    </location>
</feature>
<feature type="compositionally biased region" description="Polar residues" evidence="3">
    <location>
        <begin position="188"/>
        <end position="199"/>
    </location>
</feature>
<reference evidence="5 6" key="1">
    <citation type="journal article" date="2013" name="MBio">
        <title>Genome sequencing of the plant pathogen Taphrina deformans, the causal agent of peach leaf curl.</title>
        <authorList>
            <person name="Cisse O.H."/>
            <person name="Almeida J.M.G.C.F."/>
            <person name="Fonseca A."/>
            <person name="Kumar A.A."/>
            <person name="Salojaervi J."/>
            <person name="Overmyer K."/>
            <person name="Hauser P.M."/>
            <person name="Pagni M."/>
        </authorList>
    </citation>
    <scope>NUCLEOTIDE SEQUENCE [LARGE SCALE GENOMIC DNA]</scope>
    <source>
        <strain evidence="6">PYCC 5710 / ATCC 11124 / CBS 356.35 / IMI 108563 / JCM 9778 / NBRC 8474</strain>
    </source>
</reference>
<dbReference type="VEuPathDB" id="FungiDB:TAPDE_001656"/>
<dbReference type="InterPro" id="IPR036427">
    <property type="entry name" value="Bromodomain-like_sf"/>
</dbReference>
<feature type="compositionally biased region" description="Basic and acidic residues" evidence="3">
    <location>
        <begin position="242"/>
        <end position="258"/>
    </location>
</feature>
<feature type="region of interest" description="Disordered" evidence="3">
    <location>
        <begin position="316"/>
        <end position="401"/>
    </location>
</feature>
<gene>
    <name evidence="5" type="ORF">TAPDE_001656</name>
</gene>
<dbReference type="Pfam" id="PF00439">
    <property type="entry name" value="Bromodomain"/>
    <property type="match status" value="1"/>
</dbReference>
<sequence length="509" mass="56173">MTDLQEVLLVQLVRKYGTEDYGTIASALQQHPLLTSDDTVKSDWTKDSCRSRFGLIQTREFPNMKVDSSSTADSAIDKIWTLIYHRYLQYLKTSIKADEEQYKALRIASPAPDAEESATSLEVPSSTQETINDERSSRSDNTSRSLRAIPPQKSSLEVRTKERKHQNLSIETPSDQSNNTVAVDEQDSAVNEGNSTQNVAMERGVTSGSREETSQIPSENVEEVTSVAVEKELQARNQAIEQDQRPIVESKGSSRNDEALIADDDLSSANDDNDPPLHDTEKFSEDGKDEEMSGADADTPGALDTTVDEIAVAFSVNEQSHAPDSQSTPPSMTLRKSRTRSSTMNTVMSTDVTTKDDVEADNVLKRGSGRNNKRNAARESETTRSSRVGSPMDDSESAATQKRFQSTILPVLANIASHRYASIFANPVSNREAPNYSKVVRSPTDLKTIRAQVKNGEIGTAASFHRSVLMMLSNAIMYNPENSEVAAMAQDLFVHVEVSFSYLRRLAWS</sequence>
<dbReference type="OrthoDB" id="21449at2759"/>
<organism evidence="5 6">
    <name type="scientific">Taphrina deformans (strain PYCC 5710 / ATCC 11124 / CBS 356.35 / IMI 108563 / JCM 9778 / NBRC 8474)</name>
    <name type="common">Peach leaf curl fungus</name>
    <name type="synonym">Lalaria deformans</name>
    <dbReference type="NCBI Taxonomy" id="1097556"/>
    <lineage>
        <taxon>Eukaryota</taxon>
        <taxon>Fungi</taxon>
        <taxon>Dikarya</taxon>
        <taxon>Ascomycota</taxon>
        <taxon>Taphrinomycotina</taxon>
        <taxon>Taphrinomycetes</taxon>
        <taxon>Taphrinales</taxon>
        <taxon>Taphrinaceae</taxon>
        <taxon>Taphrina</taxon>
    </lineage>
</organism>
<dbReference type="SMART" id="SM00297">
    <property type="entry name" value="BROMO"/>
    <property type="match status" value="1"/>
</dbReference>
<dbReference type="PROSITE" id="PS50014">
    <property type="entry name" value="BROMODOMAIN_2"/>
    <property type="match status" value="1"/>
</dbReference>
<feature type="compositionally biased region" description="Basic and acidic residues" evidence="3">
    <location>
        <begin position="275"/>
        <end position="286"/>
    </location>
</feature>
<evidence type="ECO:0000313" key="6">
    <source>
        <dbReference type="Proteomes" id="UP000013776"/>
    </source>
</evidence>
<dbReference type="GO" id="GO:0035267">
    <property type="term" value="C:NuA4 histone acetyltransferase complex"/>
    <property type="evidence" value="ECO:0007669"/>
    <property type="project" value="TreeGrafter"/>
</dbReference>
<comment type="caution">
    <text evidence="5">The sequence shown here is derived from an EMBL/GenBank/DDBJ whole genome shotgun (WGS) entry which is preliminary data.</text>
</comment>
<dbReference type="PANTHER" id="PTHR15398:SF4">
    <property type="entry name" value="BROMODOMAIN-CONTAINING PROTEIN 8 ISOFORM X1"/>
    <property type="match status" value="1"/>
</dbReference>
<accession>R4X8B1</accession>
<dbReference type="PANTHER" id="PTHR15398">
    <property type="entry name" value="BROMODOMAIN-CONTAINING PROTEIN 8"/>
    <property type="match status" value="1"/>
</dbReference>
<evidence type="ECO:0000313" key="5">
    <source>
        <dbReference type="EMBL" id="CCG81799.1"/>
    </source>
</evidence>
<dbReference type="Gene3D" id="1.20.920.10">
    <property type="entry name" value="Bromodomain-like"/>
    <property type="match status" value="1"/>
</dbReference>
<feature type="compositionally biased region" description="Polar residues" evidence="3">
    <location>
        <begin position="167"/>
        <end position="181"/>
    </location>
</feature>
<evidence type="ECO:0000256" key="2">
    <source>
        <dbReference type="PROSITE-ProRule" id="PRU00035"/>
    </source>
</evidence>
<name>R4X8B1_TAPDE</name>
<feature type="region of interest" description="Disordered" evidence="3">
    <location>
        <begin position="109"/>
        <end position="223"/>
    </location>
</feature>
<dbReference type="Proteomes" id="UP000013776">
    <property type="component" value="Unassembled WGS sequence"/>
</dbReference>
<dbReference type="SUPFAM" id="SSF47370">
    <property type="entry name" value="Bromodomain"/>
    <property type="match status" value="1"/>
</dbReference>
<feature type="compositionally biased region" description="Polar residues" evidence="3">
    <location>
        <begin position="316"/>
        <end position="331"/>
    </location>
</feature>
<feature type="region of interest" description="Disordered" evidence="3">
    <location>
        <begin position="236"/>
        <end position="302"/>
    </location>
</feature>
<feature type="compositionally biased region" description="Polar residues" evidence="3">
    <location>
        <begin position="340"/>
        <end position="352"/>
    </location>
</feature>